<name>A0A2N1N4U6_9GLOM</name>
<evidence type="ECO:0000313" key="2">
    <source>
        <dbReference type="Proteomes" id="UP000233469"/>
    </source>
</evidence>
<gene>
    <name evidence="1" type="ORF">RhiirC2_781665</name>
</gene>
<dbReference type="AlphaFoldDB" id="A0A2N1N4U6"/>
<evidence type="ECO:0000313" key="1">
    <source>
        <dbReference type="EMBL" id="PKK68916.1"/>
    </source>
</evidence>
<dbReference type="Proteomes" id="UP000233469">
    <property type="component" value="Unassembled WGS sequence"/>
</dbReference>
<comment type="caution">
    <text evidence="1">The sequence shown here is derived from an EMBL/GenBank/DDBJ whole genome shotgun (WGS) entry which is preliminary data.</text>
</comment>
<dbReference type="EMBL" id="LLXL01000788">
    <property type="protein sequence ID" value="PKK68916.1"/>
    <property type="molecule type" value="Genomic_DNA"/>
</dbReference>
<proteinExistence type="predicted"/>
<organism evidence="1 2">
    <name type="scientific">Rhizophagus irregularis</name>
    <dbReference type="NCBI Taxonomy" id="588596"/>
    <lineage>
        <taxon>Eukaryota</taxon>
        <taxon>Fungi</taxon>
        <taxon>Fungi incertae sedis</taxon>
        <taxon>Mucoromycota</taxon>
        <taxon>Glomeromycotina</taxon>
        <taxon>Glomeromycetes</taxon>
        <taxon>Glomerales</taxon>
        <taxon>Glomeraceae</taxon>
        <taxon>Rhizophagus</taxon>
    </lineage>
</organism>
<reference evidence="1 2" key="1">
    <citation type="submission" date="2016-04" db="EMBL/GenBank/DDBJ databases">
        <title>Genome analyses suggest a sexual origin of heterokaryosis in a supposedly ancient asexual fungus.</title>
        <authorList>
            <person name="Ropars J."/>
            <person name="Sedzielewska K."/>
            <person name="Noel J."/>
            <person name="Charron P."/>
            <person name="Farinelli L."/>
            <person name="Marton T."/>
            <person name="Kruger M."/>
            <person name="Pelin A."/>
            <person name="Brachmann A."/>
            <person name="Corradi N."/>
        </authorList>
    </citation>
    <scope>NUCLEOTIDE SEQUENCE [LARGE SCALE GENOMIC DNA]</scope>
    <source>
        <strain evidence="1 2">C2</strain>
    </source>
</reference>
<sequence length="97" mass="11360">MSEENICDRCYKFNFYFGTTYSEFAYAHKSNPSEITAHNDWKQYSGYYKIPTVLNKIEDKPPLPDGLSYKVAISQYLEEMSKLIRKLVGQILNFQSL</sequence>
<dbReference type="VEuPathDB" id="FungiDB:FUN_016188"/>
<protein>
    <submittedName>
        <fullName evidence="1">Uncharacterized protein</fullName>
    </submittedName>
</protein>
<reference evidence="1 2" key="2">
    <citation type="submission" date="2017-10" db="EMBL/GenBank/DDBJ databases">
        <title>Extensive intraspecific genome diversity in a model arbuscular mycorrhizal fungus.</title>
        <authorList>
            <person name="Chen E.C.H."/>
            <person name="Morin E."/>
            <person name="Baudet D."/>
            <person name="Noel J."/>
            <person name="Ndikumana S."/>
            <person name="Charron P."/>
            <person name="St-Onge C."/>
            <person name="Giorgi J."/>
            <person name="Grigoriev I.V."/>
            <person name="Roux C."/>
            <person name="Martin F.M."/>
            <person name="Corradi N."/>
        </authorList>
    </citation>
    <scope>NUCLEOTIDE SEQUENCE [LARGE SCALE GENOMIC DNA]</scope>
    <source>
        <strain evidence="1 2">C2</strain>
    </source>
</reference>
<accession>A0A2N1N4U6</accession>